<dbReference type="Pfam" id="PF02151">
    <property type="entry name" value="UVR"/>
    <property type="match status" value="1"/>
</dbReference>
<dbReference type="STRING" id="360107.CHAB381_0641"/>
<dbReference type="InterPro" id="IPR004791">
    <property type="entry name" value="UvrC"/>
</dbReference>
<feature type="domain" description="GIY-YIG" evidence="9">
    <location>
        <begin position="11"/>
        <end position="103"/>
    </location>
</feature>
<dbReference type="OrthoDB" id="9804933at2"/>
<dbReference type="PROSITE" id="PS50165">
    <property type="entry name" value="UVRC"/>
    <property type="match status" value="1"/>
</dbReference>
<evidence type="ECO:0000256" key="6">
    <source>
        <dbReference type="ARBA" id="ARBA00023236"/>
    </source>
</evidence>
<comment type="function">
    <text evidence="7">The UvrABC repair system catalyzes the recognition and processing of DNA lesions. UvrC both incises the 5' and 3' sides of the lesion. The N-terminal half is responsible for the 3' incision and the C-terminal half is responsible for the 5' incision.</text>
</comment>
<dbReference type="SUPFAM" id="SSF47781">
    <property type="entry name" value="RuvA domain 2-like"/>
    <property type="match status" value="1"/>
</dbReference>
<feature type="domain" description="UvrC family homology region profile" evidence="10">
    <location>
        <begin position="260"/>
        <end position="480"/>
    </location>
</feature>
<dbReference type="InterPro" id="IPR001943">
    <property type="entry name" value="UVR_dom"/>
</dbReference>
<feature type="domain" description="UVR" evidence="8">
    <location>
        <begin position="209"/>
        <end position="244"/>
    </location>
</feature>
<dbReference type="Proteomes" id="UP000002407">
    <property type="component" value="Chromosome"/>
</dbReference>
<dbReference type="InterPro" id="IPR010994">
    <property type="entry name" value="RuvA_2-like"/>
</dbReference>
<evidence type="ECO:0000256" key="4">
    <source>
        <dbReference type="ARBA" id="ARBA00022881"/>
    </source>
</evidence>
<evidence type="ECO:0000313" key="11">
    <source>
        <dbReference type="EMBL" id="ABS52073.1"/>
    </source>
</evidence>
<dbReference type="HAMAP" id="MF_00203">
    <property type="entry name" value="UvrC"/>
    <property type="match status" value="1"/>
</dbReference>
<dbReference type="GO" id="GO:0009381">
    <property type="term" value="F:excinuclease ABC activity"/>
    <property type="evidence" value="ECO:0007669"/>
    <property type="project" value="UniProtKB-UniRule"/>
</dbReference>
<dbReference type="PANTHER" id="PTHR30562">
    <property type="entry name" value="UVRC/OXIDOREDUCTASE"/>
    <property type="match status" value="1"/>
</dbReference>
<dbReference type="PROSITE" id="PS50151">
    <property type="entry name" value="UVR"/>
    <property type="match status" value="1"/>
</dbReference>
<dbReference type="Pfam" id="PF01541">
    <property type="entry name" value="GIY-YIG"/>
    <property type="match status" value="1"/>
</dbReference>
<protein>
    <recommendedName>
        <fullName evidence="7">UvrABC system protein C</fullName>
        <shortName evidence="7">Protein UvrC</shortName>
    </recommendedName>
    <alternativeName>
        <fullName evidence="7">Excinuclease ABC subunit C</fullName>
    </alternativeName>
</protein>
<dbReference type="Gene3D" id="3.30.420.340">
    <property type="entry name" value="UvrC, RNAse H endonuclease domain"/>
    <property type="match status" value="1"/>
</dbReference>
<accession>A7I134</accession>
<evidence type="ECO:0000313" key="12">
    <source>
        <dbReference type="Proteomes" id="UP000002407"/>
    </source>
</evidence>
<dbReference type="FunFam" id="3.40.1440.10:FF:000001">
    <property type="entry name" value="UvrABC system protein C"/>
    <property type="match status" value="1"/>
</dbReference>
<dbReference type="RefSeq" id="WP_012108512.1">
    <property type="nucleotide sequence ID" value="NC_009714.1"/>
</dbReference>
<dbReference type="InterPro" id="IPR050066">
    <property type="entry name" value="UvrABC_protein_C"/>
</dbReference>
<dbReference type="InterPro" id="IPR047296">
    <property type="entry name" value="GIY-YIG_UvrC_Cho"/>
</dbReference>
<dbReference type="SUPFAM" id="SSF46600">
    <property type="entry name" value="C-terminal UvrC-binding domain of UvrB"/>
    <property type="match status" value="1"/>
</dbReference>
<dbReference type="AlphaFoldDB" id="A7I134"/>
<evidence type="ECO:0000256" key="5">
    <source>
        <dbReference type="ARBA" id="ARBA00023204"/>
    </source>
</evidence>
<evidence type="ECO:0000259" key="8">
    <source>
        <dbReference type="PROSITE" id="PS50151"/>
    </source>
</evidence>
<evidence type="ECO:0000256" key="3">
    <source>
        <dbReference type="ARBA" id="ARBA00022769"/>
    </source>
</evidence>
<evidence type="ECO:0000256" key="2">
    <source>
        <dbReference type="ARBA" id="ARBA00022763"/>
    </source>
</evidence>
<keyword evidence="3 7" id="KW-0228">DNA excision</keyword>
<dbReference type="InterPro" id="IPR038476">
    <property type="entry name" value="UvrC_RNase_H_dom_sf"/>
</dbReference>
<dbReference type="NCBIfam" id="TIGR00194">
    <property type="entry name" value="uvrC"/>
    <property type="match status" value="1"/>
</dbReference>
<proteinExistence type="inferred from homology"/>
<evidence type="ECO:0000259" key="9">
    <source>
        <dbReference type="PROSITE" id="PS50164"/>
    </source>
</evidence>
<dbReference type="EMBL" id="CP000776">
    <property type="protein sequence ID" value="ABS52073.1"/>
    <property type="molecule type" value="Genomic_DNA"/>
</dbReference>
<dbReference type="KEGG" id="cha:CHAB381_0641"/>
<dbReference type="GO" id="GO:0009432">
    <property type="term" value="P:SOS response"/>
    <property type="evidence" value="ECO:0007669"/>
    <property type="project" value="UniProtKB-UniRule"/>
</dbReference>
<dbReference type="GO" id="GO:0006289">
    <property type="term" value="P:nucleotide-excision repair"/>
    <property type="evidence" value="ECO:0007669"/>
    <property type="project" value="UniProtKB-UniRule"/>
</dbReference>
<comment type="similarity">
    <text evidence="7">Belongs to the UvrC family.</text>
</comment>
<dbReference type="Pfam" id="PF08459">
    <property type="entry name" value="UvrC_RNaseH_dom"/>
    <property type="match status" value="1"/>
</dbReference>
<dbReference type="CDD" id="cd10434">
    <property type="entry name" value="GIY-YIG_UvrC_Cho"/>
    <property type="match status" value="1"/>
</dbReference>
<name>A7I134_CAMHC</name>
<dbReference type="PANTHER" id="PTHR30562:SF1">
    <property type="entry name" value="UVRABC SYSTEM PROTEIN C"/>
    <property type="match status" value="1"/>
</dbReference>
<dbReference type="Gene3D" id="3.40.1440.10">
    <property type="entry name" value="GIY-YIG endonuclease"/>
    <property type="match status" value="1"/>
</dbReference>
<dbReference type="HOGENOM" id="CLU_014841_3_2_7"/>
<dbReference type="InterPro" id="IPR000305">
    <property type="entry name" value="GIY-YIG_endonuc"/>
</dbReference>
<dbReference type="SUPFAM" id="SSF82771">
    <property type="entry name" value="GIY-YIG endonuclease"/>
    <property type="match status" value="1"/>
</dbReference>
<comment type="subcellular location">
    <subcellularLocation>
        <location evidence="7">Cytoplasm</location>
    </subcellularLocation>
</comment>
<dbReference type="InterPro" id="IPR035901">
    <property type="entry name" value="GIY-YIG_endonuc_sf"/>
</dbReference>
<dbReference type="SMART" id="SM00465">
    <property type="entry name" value="GIYc"/>
    <property type="match status" value="1"/>
</dbReference>
<keyword evidence="1 7" id="KW-0963">Cytoplasm</keyword>
<evidence type="ECO:0000256" key="7">
    <source>
        <dbReference type="HAMAP-Rule" id="MF_00203"/>
    </source>
</evidence>
<keyword evidence="5 7" id="KW-0234">DNA repair</keyword>
<keyword evidence="12" id="KW-1185">Reference proteome</keyword>
<dbReference type="InterPro" id="IPR001162">
    <property type="entry name" value="UvrC_RNase_H_dom"/>
</dbReference>
<comment type="subunit">
    <text evidence="7">Interacts with UvrB in an incision complex.</text>
</comment>
<dbReference type="PROSITE" id="PS50164">
    <property type="entry name" value="GIY_YIG"/>
    <property type="match status" value="1"/>
</dbReference>
<dbReference type="Pfam" id="PF22920">
    <property type="entry name" value="UvrC_RNaseH"/>
    <property type="match status" value="1"/>
</dbReference>
<keyword evidence="6 7" id="KW-0742">SOS response</keyword>
<dbReference type="GO" id="GO:0009380">
    <property type="term" value="C:excinuclease repair complex"/>
    <property type="evidence" value="ECO:0007669"/>
    <property type="project" value="InterPro"/>
</dbReference>
<evidence type="ECO:0000259" key="10">
    <source>
        <dbReference type="PROSITE" id="PS50165"/>
    </source>
</evidence>
<dbReference type="GO" id="GO:0005737">
    <property type="term" value="C:cytoplasm"/>
    <property type="evidence" value="ECO:0007669"/>
    <property type="project" value="UniProtKB-SubCell"/>
</dbReference>
<keyword evidence="4 7" id="KW-0267">Excision nuclease</keyword>
<dbReference type="eggNOG" id="COG0322">
    <property type="taxonomic scope" value="Bacteria"/>
</dbReference>
<sequence length="607" mass="69847">MLIDEIKSLPKQSGVYEYFDKDGHLLYVGKAKILKNRVRSYFSFTSKNSAANGSLPSNPKVSPRIAKMISEAVHLEYIVTPSESDALILENSFIKQLKPKYNILLRDDKTYPYIYIDLSEKFPRFKITRKVIKGTNIKYFGPYFKGSREILEALYYQFALVQKNGCLKSKKECIFYQIKRCKAPCTGKISSEEYVKIVNESIKFIKNPELLLPNLEILMQNYALGENFEEAAKIRDMINTIKDIEVRVEVDLARLEDFEVIAINSYANLVAVVRFSVRDGKISGSKCNIINFKNLTKDDFNDIYRQAILEIYPEGAPVGANKIYTYDDFEDKELVAKILENKHGRKFQINSPKIGEKRRICEIAFKNCEINIQKHLKTHDYGFLSELKDYFDLQNLPVNIEIFDNSHMFGNTPVGAMVCFKDGNFYKENYRHAHLKSNNDYDQMIEFLTLRVKRFDKISPPDLWVIDGGKALLDLAGQILKSVGVNVDVIAISKEKIDAKAHRAKGAAKDKIVTINGTFSLSTYDKKLQFFQKLRDEAHRFAISFHQKSKRKQDLTSSKLLKMGVSAGSLKKLIDFFGSFEKIYEADYDEIKNLTNKKTAEILFKNY</sequence>
<gene>
    <name evidence="7 11" type="primary">uvrC</name>
    <name evidence="11" type="ordered locus">CHAB381_0641</name>
</gene>
<evidence type="ECO:0000256" key="1">
    <source>
        <dbReference type="ARBA" id="ARBA00022490"/>
    </source>
</evidence>
<reference evidence="12" key="1">
    <citation type="submission" date="2007-07" db="EMBL/GenBank/DDBJ databases">
        <title>Complete genome sequence of Campylobacter hominis ATCC BAA-381, a commensal isolated from the human gastrointestinal tract.</title>
        <authorList>
            <person name="Fouts D.E."/>
            <person name="Mongodin E.F."/>
            <person name="Puiu D."/>
            <person name="Sebastian Y."/>
            <person name="Miller W.G."/>
            <person name="Mandrell R.E."/>
            <person name="Nelson K.E."/>
        </authorList>
    </citation>
    <scope>NUCLEOTIDE SEQUENCE [LARGE SCALE GENOMIC DNA]</scope>
    <source>
        <strain evidence="12">ATCC BAA-381 / LMG 19568 / NCTC 13146 / CH001A</strain>
    </source>
</reference>
<organism evidence="11 12">
    <name type="scientific">Campylobacter hominis (strain ATCC BAA-381 / DSM 21671 / CCUG 45161 / LMG 19568 / NCTC 13146 / CH001A)</name>
    <dbReference type="NCBI Taxonomy" id="360107"/>
    <lineage>
        <taxon>Bacteria</taxon>
        <taxon>Pseudomonadati</taxon>
        <taxon>Campylobacterota</taxon>
        <taxon>Epsilonproteobacteria</taxon>
        <taxon>Campylobacterales</taxon>
        <taxon>Campylobacteraceae</taxon>
        <taxon>Campylobacter</taxon>
    </lineage>
</organism>
<keyword evidence="2 7" id="KW-0227">DNA damage</keyword>
<dbReference type="GO" id="GO:0003677">
    <property type="term" value="F:DNA binding"/>
    <property type="evidence" value="ECO:0007669"/>
    <property type="project" value="UniProtKB-UniRule"/>
</dbReference>
<dbReference type="InterPro" id="IPR036876">
    <property type="entry name" value="UVR_dom_sf"/>
</dbReference>